<dbReference type="PANTHER" id="PTHR10231">
    <property type="entry name" value="NUCLEOTIDE-SUGAR TRANSMEMBRANE TRANSPORTER"/>
    <property type="match status" value="1"/>
</dbReference>
<evidence type="ECO:0000256" key="6">
    <source>
        <dbReference type="SAM" id="Phobius"/>
    </source>
</evidence>
<evidence type="ECO:0008006" key="8">
    <source>
        <dbReference type="Google" id="ProtNLM"/>
    </source>
</evidence>
<feature type="transmembrane region" description="Helical" evidence="6">
    <location>
        <begin position="134"/>
        <end position="154"/>
    </location>
</feature>
<proteinExistence type="predicted"/>
<organism evidence="7">
    <name type="scientific">Pyrodinium bahamense</name>
    <dbReference type="NCBI Taxonomy" id="73915"/>
    <lineage>
        <taxon>Eukaryota</taxon>
        <taxon>Sar</taxon>
        <taxon>Alveolata</taxon>
        <taxon>Dinophyceae</taxon>
        <taxon>Gonyaulacales</taxon>
        <taxon>Pyrocystaceae</taxon>
        <taxon>Pyrodinium</taxon>
    </lineage>
</organism>
<dbReference type="SUPFAM" id="SSF103481">
    <property type="entry name" value="Multidrug resistance efflux transporter EmrE"/>
    <property type="match status" value="1"/>
</dbReference>
<dbReference type="AlphaFoldDB" id="A0A7S0FN86"/>
<dbReference type="InterPro" id="IPR037185">
    <property type="entry name" value="EmrE-like"/>
</dbReference>
<evidence type="ECO:0000256" key="4">
    <source>
        <dbReference type="ARBA" id="ARBA00023136"/>
    </source>
</evidence>
<evidence type="ECO:0000313" key="7">
    <source>
        <dbReference type="EMBL" id="CAD8370738.1"/>
    </source>
</evidence>
<evidence type="ECO:0000256" key="2">
    <source>
        <dbReference type="ARBA" id="ARBA00022692"/>
    </source>
</evidence>
<comment type="subcellular location">
    <subcellularLocation>
        <location evidence="1">Membrane</location>
        <topology evidence="1">Multi-pass membrane protein</topology>
    </subcellularLocation>
</comment>
<keyword evidence="2 6" id="KW-0812">Transmembrane</keyword>
<feature type="transmembrane region" description="Helical" evidence="6">
    <location>
        <begin position="33"/>
        <end position="60"/>
    </location>
</feature>
<dbReference type="GO" id="GO:0000139">
    <property type="term" value="C:Golgi membrane"/>
    <property type="evidence" value="ECO:0007669"/>
    <property type="project" value="InterPro"/>
</dbReference>
<feature type="transmembrane region" description="Helical" evidence="6">
    <location>
        <begin position="174"/>
        <end position="193"/>
    </location>
</feature>
<reference evidence="7" key="1">
    <citation type="submission" date="2021-01" db="EMBL/GenBank/DDBJ databases">
        <authorList>
            <person name="Corre E."/>
            <person name="Pelletier E."/>
            <person name="Niang G."/>
            <person name="Scheremetjew M."/>
            <person name="Finn R."/>
            <person name="Kale V."/>
            <person name="Holt S."/>
            <person name="Cochrane G."/>
            <person name="Meng A."/>
            <person name="Brown T."/>
            <person name="Cohen L."/>
        </authorList>
    </citation>
    <scope>NUCLEOTIDE SEQUENCE</scope>
    <source>
        <strain evidence="7">Pbaha01</strain>
    </source>
</reference>
<evidence type="ECO:0000256" key="5">
    <source>
        <dbReference type="SAM" id="MobiDB-lite"/>
    </source>
</evidence>
<gene>
    <name evidence="7" type="ORF">PBAH0796_LOCUS20000</name>
</gene>
<accession>A0A7S0FN86</accession>
<keyword evidence="3 6" id="KW-1133">Transmembrane helix</keyword>
<evidence type="ECO:0000256" key="3">
    <source>
        <dbReference type="ARBA" id="ARBA00022989"/>
    </source>
</evidence>
<feature type="region of interest" description="Disordered" evidence="5">
    <location>
        <begin position="327"/>
        <end position="346"/>
    </location>
</feature>
<keyword evidence="4 6" id="KW-0472">Membrane</keyword>
<dbReference type="InterPro" id="IPR007271">
    <property type="entry name" value="Nuc_sug_transpt"/>
</dbReference>
<protein>
    <recommendedName>
        <fullName evidence="8">Nucleotide-sugar transporter</fullName>
    </recommendedName>
</protein>
<name>A0A7S0FN86_9DINO</name>
<dbReference type="Pfam" id="PF04142">
    <property type="entry name" value="Nuc_sug_transp"/>
    <property type="match status" value="1"/>
</dbReference>
<feature type="transmembrane region" description="Helical" evidence="6">
    <location>
        <begin position="205"/>
        <end position="226"/>
    </location>
</feature>
<dbReference type="GO" id="GO:0015165">
    <property type="term" value="F:pyrimidine nucleotide-sugar transmembrane transporter activity"/>
    <property type="evidence" value="ECO:0007669"/>
    <property type="project" value="InterPro"/>
</dbReference>
<dbReference type="EMBL" id="HBEG01032781">
    <property type="protein sequence ID" value="CAD8370738.1"/>
    <property type="molecule type" value="Transcribed_RNA"/>
</dbReference>
<sequence length="429" mass="44136">MAVAAVSPALTFGLAGLLAVQFAAQPLLMRSFMLPAVVVSSVVMVGEAMKLAVCLLMLVLAGRLSPAMEGWTPAAGLQEAALPSLAYALQSMFNTTAYRRLDGVTFNVLNQTKLLFTAFFVLVLRGRWQTRQQCLALLLIFAASVLATVGDAGVGRHCRCVDTTSDEDCFNSDLVGIAAAVAGAMLSGLGAVLSEVVLVQQKRDALLFSAELAVGGMAAVGLNLLLDLNGDGSRWSASGLFALWTPATLLPVTTNALSGILVGVLSKALGSVRKAFVITVGLLLSAALRVVSEGQLPSNSLCGGMVLVIAGVRLYCAQPTCEEPPAIGPPRAGAARSHGKASHSKASAQARSALTDPCSWVEAYAAPAAAGLKQQALGWGCGRLFPAPQRGPPEASARVPVGRRLAGGKARGAWCAEALHVLELPAAAA</sequence>
<feature type="transmembrane region" description="Helical" evidence="6">
    <location>
        <begin position="241"/>
        <end position="263"/>
    </location>
</feature>
<evidence type="ECO:0000256" key="1">
    <source>
        <dbReference type="ARBA" id="ARBA00004141"/>
    </source>
</evidence>